<keyword evidence="7" id="KW-0175">Coiled coil</keyword>
<evidence type="ECO:0000256" key="3">
    <source>
        <dbReference type="ARBA" id="ARBA00022679"/>
    </source>
</evidence>
<keyword evidence="4" id="KW-0949">S-adenosyl-L-methionine</keyword>
<dbReference type="GO" id="GO:0032259">
    <property type="term" value="P:methylation"/>
    <property type="evidence" value="ECO:0007669"/>
    <property type="project" value="UniProtKB-KW"/>
</dbReference>
<dbReference type="SUPFAM" id="SSF53335">
    <property type="entry name" value="S-adenosyl-L-methionine-dependent methyltransferases"/>
    <property type="match status" value="1"/>
</dbReference>
<evidence type="ECO:0000259" key="8">
    <source>
        <dbReference type="Pfam" id="PF02384"/>
    </source>
</evidence>
<name>A0A2J0ML92_9BACT</name>
<dbReference type="PANTHER" id="PTHR42933:SF3">
    <property type="entry name" value="TYPE I RESTRICTION ENZYME MJAVIII METHYLASE SUBUNIT"/>
    <property type="match status" value="1"/>
</dbReference>
<evidence type="ECO:0000256" key="5">
    <source>
        <dbReference type="ARBA" id="ARBA00022747"/>
    </source>
</evidence>
<dbReference type="InterPro" id="IPR029063">
    <property type="entry name" value="SAM-dependent_MTases_sf"/>
</dbReference>
<dbReference type="GO" id="GO:0004519">
    <property type="term" value="F:endonuclease activity"/>
    <property type="evidence" value="ECO:0007669"/>
    <property type="project" value="UniProtKB-KW"/>
</dbReference>
<keyword evidence="9" id="KW-0378">Hydrolase</keyword>
<keyword evidence="9" id="KW-0540">Nuclease</keyword>
<dbReference type="GO" id="GO:0009307">
    <property type="term" value="P:DNA restriction-modification system"/>
    <property type="evidence" value="ECO:0007669"/>
    <property type="project" value="UniProtKB-KW"/>
</dbReference>
<dbReference type="Proteomes" id="UP000229132">
    <property type="component" value="Unassembled WGS sequence"/>
</dbReference>
<accession>A0A2J0ML92</accession>
<dbReference type="GO" id="GO:0003677">
    <property type="term" value="F:DNA binding"/>
    <property type="evidence" value="ECO:0007669"/>
    <property type="project" value="InterPro"/>
</dbReference>
<dbReference type="InterPro" id="IPR002052">
    <property type="entry name" value="DNA_methylase_N6_adenine_CS"/>
</dbReference>
<keyword evidence="3" id="KW-0808">Transferase</keyword>
<dbReference type="Gene3D" id="3.40.50.150">
    <property type="entry name" value="Vaccinia Virus protein VP39"/>
    <property type="match status" value="1"/>
</dbReference>
<gene>
    <name evidence="9" type="ORF">COX94_02135</name>
</gene>
<dbReference type="EC" id="2.1.1.72" evidence="1"/>
<evidence type="ECO:0000256" key="2">
    <source>
        <dbReference type="ARBA" id="ARBA00022603"/>
    </source>
</evidence>
<organism evidence="9 10">
    <name type="scientific">Candidatus Nomurabacteria bacterium CG_4_10_14_0_2_um_filter_33_9</name>
    <dbReference type="NCBI Taxonomy" id="1974728"/>
    <lineage>
        <taxon>Bacteria</taxon>
        <taxon>Candidatus Nomuraibacteriota</taxon>
    </lineage>
</organism>
<keyword evidence="2" id="KW-0489">Methyltransferase</keyword>
<evidence type="ECO:0000256" key="6">
    <source>
        <dbReference type="ARBA" id="ARBA00047942"/>
    </source>
</evidence>
<comment type="catalytic activity">
    <reaction evidence="6">
        <text>a 2'-deoxyadenosine in DNA + S-adenosyl-L-methionine = an N(6)-methyl-2'-deoxyadenosine in DNA + S-adenosyl-L-homocysteine + H(+)</text>
        <dbReference type="Rhea" id="RHEA:15197"/>
        <dbReference type="Rhea" id="RHEA-COMP:12418"/>
        <dbReference type="Rhea" id="RHEA-COMP:12419"/>
        <dbReference type="ChEBI" id="CHEBI:15378"/>
        <dbReference type="ChEBI" id="CHEBI:57856"/>
        <dbReference type="ChEBI" id="CHEBI:59789"/>
        <dbReference type="ChEBI" id="CHEBI:90615"/>
        <dbReference type="ChEBI" id="CHEBI:90616"/>
        <dbReference type="EC" id="2.1.1.72"/>
    </reaction>
</comment>
<feature type="domain" description="DNA methylase adenine-specific" evidence="8">
    <location>
        <begin position="1"/>
        <end position="223"/>
    </location>
</feature>
<dbReference type="AlphaFoldDB" id="A0A2J0ML92"/>
<evidence type="ECO:0000256" key="4">
    <source>
        <dbReference type="ARBA" id="ARBA00022691"/>
    </source>
</evidence>
<evidence type="ECO:0000313" key="9">
    <source>
        <dbReference type="EMBL" id="PIZ85738.1"/>
    </source>
</evidence>
<evidence type="ECO:0000256" key="7">
    <source>
        <dbReference type="SAM" id="Coils"/>
    </source>
</evidence>
<protein>
    <recommendedName>
        <fullName evidence="1">site-specific DNA-methyltransferase (adenine-specific)</fullName>
        <ecNumber evidence="1">2.1.1.72</ecNumber>
    </recommendedName>
</protein>
<evidence type="ECO:0000313" key="10">
    <source>
        <dbReference type="Proteomes" id="UP000229132"/>
    </source>
</evidence>
<evidence type="ECO:0000256" key="1">
    <source>
        <dbReference type="ARBA" id="ARBA00011900"/>
    </source>
</evidence>
<sequence>NMFLHGKDSARLEWGDTLNNPLLVENDHLMKFDNIVANPPFSLKKWGAEHTEADKYKRFWRGVPPKDKGDFAFITHMVETAKPKTGRIAVIVPHGVLFRSGAEGKIREQLIEENIIDAVIGLPAGLFQTTGIPVAVLVIDRSREKGGANEKKKDIFFIEASKEFKPVKAQNVLEEKNIEKIYDTYKKRKDIEKFARSVEFKELEDNDFNLNITRYVDTFVEEEPVDIKANLKELAELEPQLQKLEKQMAEYLKELGVK</sequence>
<dbReference type="PANTHER" id="PTHR42933">
    <property type="entry name" value="SLR6095 PROTEIN"/>
    <property type="match status" value="1"/>
</dbReference>
<keyword evidence="5" id="KW-0680">Restriction system</keyword>
<dbReference type="Pfam" id="PF02384">
    <property type="entry name" value="N6_Mtase"/>
    <property type="match status" value="1"/>
</dbReference>
<feature type="coiled-coil region" evidence="7">
    <location>
        <begin position="227"/>
        <end position="254"/>
    </location>
</feature>
<feature type="non-terminal residue" evidence="9">
    <location>
        <position position="1"/>
    </location>
</feature>
<dbReference type="InterPro" id="IPR051537">
    <property type="entry name" value="DNA_Adenine_Mtase"/>
</dbReference>
<dbReference type="PROSITE" id="PS00092">
    <property type="entry name" value="N6_MTASE"/>
    <property type="match status" value="1"/>
</dbReference>
<proteinExistence type="predicted"/>
<dbReference type="GO" id="GO:0009007">
    <property type="term" value="F:site-specific DNA-methyltransferase (adenine-specific) activity"/>
    <property type="evidence" value="ECO:0007669"/>
    <property type="project" value="UniProtKB-EC"/>
</dbReference>
<keyword evidence="9" id="KW-0255">Endonuclease</keyword>
<comment type="caution">
    <text evidence="9">The sequence shown here is derived from an EMBL/GenBank/DDBJ whole genome shotgun (WGS) entry which is preliminary data.</text>
</comment>
<dbReference type="GO" id="GO:0008170">
    <property type="term" value="F:N-methyltransferase activity"/>
    <property type="evidence" value="ECO:0007669"/>
    <property type="project" value="InterPro"/>
</dbReference>
<reference evidence="10" key="1">
    <citation type="submission" date="2017-09" db="EMBL/GenBank/DDBJ databases">
        <title>Depth-based differentiation of microbial function through sediment-hosted aquifers and enrichment of novel symbionts in the deep terrestrial subsurface.</title>
        <authorList>
            <person name="Probst A.J."/>
            <person name="Ladd B."/>
            <person name="Jarett J.K."/>
            <person name="Geller-Mcgrath D.E."/>
            <person name="Sieber C.M.K."/>
            <person name="Emerson J.B."/>
            <person name="Anantharaman K."/>
            <person name="Thomas B.C."/>
            <person name="Malmstrom R."/>
            <person name="Stieglmeier M."/>
            <person name="Klingl A."/>
            <person name="Woyke T."/>
            <person name="Ryan C.M."/>
            <person name="Banfield J.F."/>
        </authorList>
    </citation>
    <scope>NUCLEOTIDE SEQUENCE [LARGE SCALE GENOMIC DNA]</scope>
</reference>
<dbReference type="EMBL" id="PFOX01000037">
    <property type="protein sequence ID" value="PIZ85738.1"/>
    <property type="molecule type" value="Genomic_DNA"/>
</dbReference>
<dbReference type="InterPro" id="IPR003356">
    <property type="entry name" value="DNA_methylase_A-5"/>
</dbReference>